<dbReference type="Proteomes" id="UP000824540">
    <property type="component" value="Unassembled WGS sequence"/>
</dbReference>
<feature type="non-terminal residue" evidence="2">
    <location>
        <position position="236"/>
    </location>
</feature>
<organism evidence="2 3">
    <name type="scientific">Albula glossodonta</name>
    <name type="common">roundjaw bonefish</name>
    <dbReference type="NCBI Taxonomy" id="121402"/>
    <lineage>
        <taxon>Eukaryota</taxon>
        <taxon>Metazoa</taxon>
        <taxon>Chordata</taxon>
        <taxon>Craniata</taxon>
        <taxon>Vertebrata</taxon>
        <taxon>Euteleostomi</taxon>
        <taxon>Actinopterygii</taxon>
        <taxon>Neopterygii</taxon>
        <taxon>Teleostei</taxon>
        <taxon>Albuliformes</taxon>
        <taxon>Albulidae</taxon>
        <taxon>Albula</taxon>
    </lineage>
</organism>
<dbReference type="EMBL" id="JAFBMS010000154">
    <property type="protein sequence ID" value="KAG9334276.1"/>
    <property type="molecule type" value="Genomic_DNA"/>
</dbReference>
<reference evidence="2" key="1">
    <citation type="thesis" date="2021" institute="BYU ScholarsArchive" country="Provo, UT, USA">
        <title>Applications of and Algorithms for Genome Assembly and Genomic Analyses with an Emphasis on Marine Teleosts.</title>
        <authorList>
            <person name="Pickett B.D."/>
        </authorList>
    </citation>
    <scope>NUCLEOTIDE SEQUENCE</scope>
    <source>
        <strain evidence="2">HI-2016</strain>
    </source>
</reference>
<dbReference type="OrthoDB" id="197676at2759"/>
<keyword evidence="3" id="KW-1185">Reference proteome</keyword>
<feature type="compositionally biased region" description="Pro residues" evidence="1">
    <location>
        <begin position="162"/>
        <end position="177"/>
    </location>
</feature>
<proteinExistence type="predicted"/>
<gene>
    <name evidence="2" type="ORF">JZ751_008258</name>
</gene>
<feature type="region of interest" description="Disordered" evidence="1">
    <location>
        <begin position="113"/>
        <end position="134"/>
    </location>
</feature>
<evidence type="ECO:0000313" key="3">
    <source>
        <dbReference type="Proteomes" id="UP000824540"/>
    </source>
</evidence>
<sequence length="236" mass="25441">TCENTLHPFLQQETGRLKVNSEADGKAEVLFTQVFCSQPCDVIGQDFELPMQITASPVQAPPSVRSLEEELQEAIQRVQMAPSQSIDDILDEPISCVEAASTVSDLQAAVAALSGSSPPPAIDQSQPSAHNKEENFLSSPLCSSLLLELPPSPSNVPQVATPHPPPPPPICTTPPPTTVSRKRREAATFDPADWLESLTSGLRPLTPPTAPFVETDFGLDSDLNVNRVLDLMVEEW</sequence>
<name>A0A8T2N308_9TELE</name>
<feature type="region of interest" description="Disordered" evidence="1">
    <location>
        <begin position="152"/>
        <end position="179"/>
    </location>
</feature>
<dbReference type="AlphaFoldDB" id="A0A8T2N308"/>
<accession>A0A8T2N308</accession>
<protein>
    <submittedName>
        <fullName evidence="2">Uncharacterized protein</fullName>
    </submittedName>
</protein>
<evidence type="ECO:0000313" key="2">
    <source>
        <dbReference type="EMBL" id="KAG9334276.1"/>
    </source>
</evidence>
<evidence type="ECO:0000256" key="1">
    <source>
        <dbReference type="SAM" id="MobiDB-lite"/>
    </source>
</evidence>
<comment type="caution">
    <text evidence="2">The sequence shown here is derived from an EMBL/GenBank/DDBJ whole genome shotgun (WGS) entry which is preliminary data.</text>
</comment>